<reference evidence="1" key="1">
    <citation type="submission" date="2014-09" db="EMBL/GenBank/DDBJ databases">
        <authorList>
            <person name="Magalhaes I.L.F."/>
            <person name="Oliveira U."/>
            <person name="Santos F.R."/>
            <person name="Vidigal T.H.D.A."/>
            <person name="Brescovit A.D."/>
            <person name="Santos A.J."/>
        </authorList>
    </citation>
    <scope>NUCLEOTIDE SEQUENCE</scope>
    <source>
        <tissue evidence="1">Shoot tissue taken approximately 20 cm above the soil surface</tissue>
    </source>
</reference>
<dbReference type="EMBL" id="GBRH01272666">
    <property type="protein sequence ID" value="JAD25229.1"/>
    <property type="molecule type" value="Transcribed_RNA"/>
</dbReference>
<dbReference type="AlphaFoldDB" id="A0A0A8YG32"/>
<reference evidence="1" key="2">
    <citation type="journal article" date="2015" name="Data Brief">
        <title>Shoot transcriptome of the giant reed, Arundo donax.</title>
        <authorList>
            <person name="Barrero R.A."/>
            <person name="Guerrero F.D."/>
            <person name="Moolhuijzen P."/>
            <person name="Goolsby J.A."/>
            <person name="Tidwell J."/>
            <person name="Bellgard S.E."/>
            <person name="Bellgard M.I."/>
        </authorList>
    </citation>
    <scope>NUCLEOTIDE SEQUENCE</scope>
    <source>
        <tissue evidence="1">Shoot tissue taken approximately 20 cm above the soil surface</tissue>
    </source>
</reference>
<proteinExistence type="predicted"/>
<sequence>MKRKNRSKRLGWASSSRCCCPGFDYSCWLWWHYRCQ</sequence>
<name>A0A0A8YG32_ARUDO</name>
<evidence type="ECO:0000313" key="1">
    <source>
        <dbReference type="EMBL" id="JAD25229.1"/>
    </source>
</evidence>
<protein>
    <submittedName>
        <fullName evidence="1">Uncharacterized protein</fullName>
    </submittedName>
</protein>
<accession>A0A0A8YG32</accession>
<organism evidence="1">
    <name type="scientific">Arundo donax</name>
    <name type="common">Giant reed</name>
    <name type="synonym">Donax arundinaceus</name>
    <dbReference type="NCBI Taxonomy" id="35708"/>
    <lineage>
        <taxon>Eukaryota</taxon>
        <taxon>Viridiplantae</taxon>
        <taxon>Streptophyta</taxon>
        <taxon>Embryophyta</taxon>
        <taxon>Tracheophyta</taxon>
        <taxon>Spermatophyta</taxon>
        <taxon>Magnoliopsida</taxon>
        <taxon>Liliopsida</taxon>
        <taxon>Poales</taxon>
        <taxon>Poaceae</taxon>
        <taxon>PACMAD clade</taxon>
        <taxon>Arundinoideae</taxon>
        <taxon>Arundineae</taxon>
        <taxon>Arundo</taxon>
    </lineage>
</organism>